<dbReference type="AlphaFoldDB" id="A0A8S8ZCI1"/>
<reference evidence="2 3" key="1">
    <citation type="submission" date="2017-07" db="EMBL/GenBank/DDBJ databases">
        <title>Genome sequence of the Sordaria macrospora wild type strain R19027.</title>
        <authorList>
            <person name="Nowrousian M."/>
            <person name="Teichert I."/>
            <person name="Kueck U."/>
        </authorList>
    </citation>
    <scope>NUCLEOTIDE SEQUENCE [LARGE SCALE GENOMIC DNA]</scope>
    <source>
        <strain evidence="2 3">R19027</strain>
        <tissue evidence="2">Mycelium</tissue>
    </source>
</reference>
<evidence type="ECO:0000313" key="3">
    <source>
        <dbReference type="Proteomes" id="UP000433876"/>
    </source>
</evidence>
<sequence>MTTSSESQNFVLITGCSEDGISSAMESTPAKAAGSSSLSATSPKAVPLRPHIWPEVILLVLTFLDSNKLCAAEVERRRGGKLDVMINHADAD</sequence>
<evidence type="ECO:0000313" key="2">
    <source>
        <dbReference type="EMBL" id="KAA8628357.1"/>
    </source>
</evidence>
<evidence type="ECO:0000256" key="1">
    <source>
        <dbReference type="SAM" id="MobiDB-lite"/>
    </source>
</evidence>
<comment type="caution">
    <text evidence="2">The sequence shown here is derived from an EMBL/GenBank/DDBJ whole genome shotgun (WGS) entry which is preliminary data.</text>
</comment>
<organism evidence="2 3">
    <name type="scientific">Sordaria macrospora</name>
    <dbReference type="NCBI Taxonomy" id="5147"/>
    <lineage>
        <taxon>Eukaryota</taxon>
        <taxon>Fungi</taxon>
        <taxon>Dikarya</taxon>
        <taxon>Ascomycota</taxon>
        <taxon>Pezizomycotina</taxon>
        <taxon>Sordariomycetes</taxon>
        <taxon>Sordariomycetidae</taxon>
        <taxon>Sordariales</taxon>
        <taxon>Sordariaceae</taxon>
        <taxon>Sordaria</taxon>
    </lineage>
</organism>
<dbReference type="EMBL" id="NMPR01000189">
    <property type="protein sequence ID" value="KAA8628357.1"/>
    <property type="molecule type" value="Genomic_DNA"/>
</dbReference>
<name>A0A8S8ZCI1_SORMA</name>
<gene>
    <name evidence="2" type="ORF">SMACR_08861</name>
</gene>
<feature type="region of interest" description="Disordered" evidence="1">
    <location>
        <begin position="22"/>
        <end position="44"/>
    </location>
</feature>
<protein>
    <submittedName>
        <fullName evidence="2">Uncharacterized protein</fullName>
    </submittedName>
</protein>
<proteinExistence type="predicted"/>
<dbReference type="Proteomes" id="UP000433876">
    <property type="component" value="Unassembled WGS sequence"/>
</dbReference>
<dbReference type="VEuPathDB" id="FungiDB:SMAC_08861"/>
<accession>A0A8S8ZCI1</accession>